<dbReference type="CDD" id="cd00063">
    <property type="entry name" value="FN3"/>
    <property type="match status" value="1"/>
</dbReference>
<dbReference type="InterPro" id="IPR013783">
    <property type="entry name" value="Ig-like_fold"/>
</dbReference>
<protein>
    <submittedName>
        <fullName evidence="3">Fibronectin type III domain-containing protein</fullName>
    </submittedName>
</protein>
<dbReference type="InterPro" id="IPR036116">
    <property type="entry name" value="FN3_sf"/>
</dbReference>
<dbReference type="SUPFAM" id="SSF49265">
    <property type="entry name" value="Fibronectin type III"/>
    <property type="match status" value="1"/>
</dbReference>
<keyword evidence="4" id="KW-1185">Reference proteome</keyword>
<keyword evidence="1" id="KW-0732">Signal</keyword>
<feature type="domain" description="Fibronectin type-III" evidence="2">
    <location>
        <begin position="329"/>
        <end position="421"/>
    </location>
</feature>
<sequence>MKKILVALMSMTLLFTTIPVSAAEDDITVTTKQSCYTPTDENNEVIGETVYTLSALKRDYYQRIDMPIEHELMLTSKTIDLRKITAEMDTESDKGLGKKDIRLWFDDGRTENEARLEVNFANDKVTTTLNQNAGILIKKDGKVIKRLPFMYSTPALTDEHDAPRFHTLSLWSGTYKYNYDLEDYYKISGTVDVYAKNPKISYTYKALGTYGLKNFLLNMDNDKTKTNNCFTFTNGKITIGAKNGNPGQKNTVTLVCKSSYLKFLKTQLAKAYCQKKIATIGEIFDDLAVEYRNVNGKTYENGIGDNGQGCVIGGAMDPIYLGFYATVKPAGKVKITSYKKTKRTIKLKWKKLSTPVSGYMIYRSTRKSSGYKKIKTVSSKTSSYTNKRLKRGKTYYYKIRPYRTVKYSYKTSKKKTKTLSRKAYGSYGYVKKIKTKR</sequence>
<evidence type="ECO:0000256" key="1">
    <source>
        <dbReference type="SAM" id="SignalP"/>
    </source>
</evidence>
<dbReference type="PROSITE" id="PS50853">
    <property type="entry name" value="FN3"/>
    <property type="match status" value="1"/>
</dbReference>
<dbReference type="Gene3D" id="2.60.40.10">
    <property type="entry name" value="Immunoglobulins"/>
    <property type="match status" value="1"/>
</dbReference>
<feature type="chain" id="PRO_5047222173" evidence="1">
    <location>
        <begin position="23"/>
        <end position="437"/>
    </location>
</feature>
<proteinExistence type="predicted"/>
<dbReference type="Proteomes" id="UP001482154">
    <property type="component" value="Unassembled WGS sequence"/>
</dbReference>
<accession>A0ABV1IYU7</accession>
<reference evidence="3 4" key="1">
    <citation type="submission" date="2024-04" db="EMBL/GenBank/DDBJ databases">
        <title>Human intestinal bacterial collection.</title>
        <authorList>
            <person name="Pauvert C."/>
            <person name="Hitch T.C.A."/>
            <person name="Clavel T."/>
        </authorList>
    </citation>
    <scope>NUCLEOTIDE SEQUENCE [LARGE SCALE GENOMIC DNA]</scope>
    <source>
        <strain evidence="3 4">CLA-AA-H249</strain>
    </source>
</reference>
<gene>
    <name evidence="3" type="ORF">AAAU51_09950</name>
</gene>
<comment type="caution">
    <text evidence="3">The sequence shown here is derived from an EMBL/GenBank/DDBJ whole genome shotgun (WGS) entry which is preliminary data.</text>
</comment>
<evidence type="ECO:0000313" key="3">
    <source>
        <dbReference type="EMBL" id="MEQ2711497.1"/>
    </source>
</evidence>
<dbReference type="InterPro" id="IPR003961">
    <property type="entry name" value="FN3_dom"/>
</dbReference>
<name>A0ABV1IYU7_9FIRM</name>
<evidence type="ECO:0000259" key="2">
    <source>
        <dbReference type="PROSITE" id="PS50853"/>
    </source>
</evidence>
<organism evidence="3 4">
    <name type="scientific">Anaerostipes amylophilus</name>
    <dbReference type="NCBI Taxonomy" id="2981779"/>
    <lineage>
        <taxon>Bacteria</taxon>
        <taxon>Bacillati</taxon>
        <taxon>Bacillota</taxon>
        <taxon>Clostridia</taxon>
        <taxon>Lachnospirales</taxon>
        <taxon>Lachnospiraceae</taxon>
        <taxon>Anaerostipes</taxon>
    </lineage>
</organism>
<evidence type="ECO:0000313" key="4">
    <source>
        <dbReference type="Proteomes" id="UP001482154"/>
    </source>
</evidence>
<feature type="signal peptide" evidence="1">
    <location>
        <begin position="1"/>
        <end position="22"/>
    </location>
</feature>
<dbReference type="EMBL" id="JBBNIN010000014">
    <property type="protein sequence ID" value="MEQ2711497.1"/>
    <property type="molecule type" value="Genomic_DNA"/>
</dbReference>
<dbReference type="RefSeq" id="WP_349111153.1">
    <property type="nucleotide sequence ID" value="NZ_JBBNIN010000014.1"/>
</dbReference>